<dbReference type="PROSITE" id="PS50330">
    <property type="entry name" value="UIM"/>
    <property type="match status" value="1"/>
</dbReference>
<dbReference type="Pfam" id="PF00097">
    <property type="entry name" value="zf-C3HC4"/>
    <property type="match status" value="1"/>
</dbReference>
<keyword evidence="8" id="KW-1185">Reference proteome</keyword>
<proteinExistence type="predicted"/>
<sequence length="264" mass="29342">MLKCRVCLGEYNDSTQRPLLLPACGHTFCIMCLKMLQTQGNVGCPECRKNNSVSSVDQLPVNFSVLSLAQAISKSVPQNQMGATDTYPSNMSSDPLCVNFNNFQSTFKHNNTSNSSKKHTVLPTKSSHLNEKMQESCLSYEKATNKQEAKHASQNIHAFGTAALNNVTSTNNLQPSKPGSSRSSHEITGNSPSSQRVKYSMDQRKTSELQEELDFQMAVHLTFCKDANHQHDEPGSSSCQSRDNLDLTEEEQLRLALEMSREEM</sequence>
<feature type="non-terminal residue" evidence="7">
    <location>
        <position position="264"/>
    </location>
</feature>
<protein>
    <recommendedName>
        <fullName evidence="6">RING-type domain-containing protein</fullName>
    </recommendedName>
</protein>
<keyword evidence="3" id="KW-0862">Zinc</keyword>
<dbReference type="PROSITE" id="PS50089">
    <property type="entry name" value="ZF_RING_2"/>
    <property type="match status" value="1"/>
</dbReference>
<dbReference type="EMBL" id="CAXKWB010028040">
    <property type="protein sequence ID" value="CAL4133082.1"/>
    <property type="molecule type" value="Genomic_DNA"/>
</dbReference>
<dbReference type="GO" id="GO:0016567">
    <property type="term" value="P:protein ubiquitination"/>
    <property type="evidence" value="ECO:0007669"/>
    <property type="project" value="TreeGrafter"/>
</dbReference>
<dbReference type="PANTHER" id="PTHR22791:SF6">
    <property type="entry name" value="RING-TYPE DOMAIN-CONTAINING PROTEIN"/>
    <property type="match status" value="1"/>
</dbReference>
<dbReference type="Gene3D" id="3.30.40.10">
    <property type="entry name" value="Zinc/RING finger domain, C3HC4 (zinc finger)"/>
    <property type="match status" value="1"/>
</dbReference>
<dbReference type="InterPro" id="IPR051435">
    <property type="entry name" value="RING_finger_E3_ubiq-ligases"/>
</dbReference>
<dbReference type="PROSITE" id="PS00518">
    <property type="entry name" value="ZF_RING_1"/>
    <property type="match status" value="1"/>
</dbReference>
<keyword evidence="1" id="KW-0479">Metal-binding</keyword>
<dbReference type="InterPro" id="IPR001841">
    <property type="entry name" value="Znf_RING"/>
</dbReference>
<feature type="region of interest" description="Disordered" evidence="5">
    <location>
        <begin position="168"/>
        <end position="205"/>
    </location>
</feature>
<keyword evidence="2 4" id="KW-0863">Zinc-finger</keyword>
<comment type="caution">
    <text evidence="7">The sequence shown here is derived from an EMBL/GenBank/DDBJ whole genome shotgun (WGS) entry which is preliminary data.</text>
</comment>
<dbReference type="Proteomes" id="UP001497623">
    <property type="component" value="Unassembled WGS sequence"/>
</dbReference>
<dbReference type="InterPro" id="IPR013083">
    <property type="entry name" value="Znf_RING/FYVE/PHD"/>
</dbReference>
<organism evidence="7 8">
    <name type="scientific">Meganyctiphanes norvegica</name>
    <name type="common">Northern krill</name>
    <name type="synonym">Thysanopoda norvegica</name>
    <dbReference type="NCBI Taxonomy" id="48144"/>
    <lineage>
        <taxon>Eukaryota</taxon>
        <taxon>Metazoa</taxon>
        <taxon>Ecdysozoa</taxon>
        <taxon>Arthropoda</taxon>
        <taxon>Crustacea</taxon>
        <taxon>Multicrustacea</taxon>
        <taxon>Malacostraca</taxon>
        <taxon>Eumalacostraca</taxon>
        <taxon>Eucarida</taxon>
        <taxon>Euphausiacea</taxon>
        <taxon>Euphausiidae</taxon>
        <taxon>Meganyctiphanes</taxon>
    </lineage>
</organism>
<evidence type="ECO:0000259" key="6">
    <source>
        <dbReference type="PROSITE" id="PS50089"/>
    </source>
</evidence>
<dbReference type="SMART" id="SM00184">
    <property type="entry name" value="RING"/>
    <property type="match status" value="1"/>
</dbReference>
<feature type="domain" description="RING-type" evidence="6">
    <location>
        <begin position="4"/>
        <end position="48"/>
    </location>
</feature>
<dbReference type="InterPro" id="IPR003903">
    <property type="entry name" value="UIM_dom"/>
</dbReference>
<gene>
    <name evidence="7" type="ORF">MNOR_LOCUS27114</name>
</gene>
<name>A0AAV2RMG5_MEGNR</name>
<evidence type="ECO:0000313" key="7">
    <source>
        <dbReference type="EMBL" id="CAL4133082.1"/>
    </source>
</evidence>
<evidence type="ECO:0000313" key="8">
    <source>
        <dbReference type="Proteomes" id="UP001497623"/>
    </source>
</evidence>
<dbReference type="InterPro" id="IPR018957">
    <property type="entry name" value="Znf_C3HC4_RING-type"/>
</dbReference>
<accession>A0AAV2RMG5</accession>
<reference evidence="7 8" key="1">
    <citation type="submission" date="2024-05" db="EMBL/GenBank/DDBJ databases">
        <authorList>
            <person name="Wallberg A."/>
        </authorList>
    </citation>
    <scope>NUCLEOTIDE SEQUENCE [LARGE SCALE GENOMIC DNA]</scope>
</reference>
<dbReference type="SUPFAM" id="SSF57850">
    <property type="entry name" value="RING/U-box"/>
    <property type="match status" value="1"/>
</dbReference>
<evidence type="ECO:0000256" key="4">
    <source>
        <dbReference type="PROSITE-ProRule" id="PRU00175"/>
    </source>
</evidence>
<dbReference type="InterPro" id="IPR017907">
    <property type="entry name" value="Znf_RING_CS"/>
</dbReference>
<evidence type="ECO:0000256" key="3">
    <source>
        <dbReference type="ARBA" id="ARBA00022833"/>
    </source>
</evidence>
<dbReference type="GO" id="GO:0008270">
    <property type="term" value="F:zinc ion binding"/>
    <property type="evidence" value="ECO:0007669"/>
    <property type="project" value="UniProtKB-KW"/>
</dbReference>
<dbReference type="PANTHER" id="PTHR22791">
    <property type="entry name" value="RING-TYPE DOMAIN-CONTAINING PROTEIN"/>
    <property type="match status" value="1"/>
</dbReference>
<evidence type="ECO:0000256" key="1">
    <source>
        <dbReference type="ARBA" id="ARBA00022723"/>
    </source>
</evidence>
<evidence type="ECO:0000256" key="5">
    <source>
        <dbReference type="SAM" id="MobiDB-lite"/>
    </source>
</evidence>
<dbReference type="GO" id="GO:0061630">
    <property type="term" value="F:ubiquitin protein ligase activity"/>
    <property type="evidence" value="ECO:0007669"/>
    <property type="project" value="TreeGrafter"/>
</dbReference>
<dbReference type="AlphaFoldDB" id="A0AAV2RMG5"/>
<feature type="compositionally biased region" description="Polar residues" evidence="5">
    <location>
        <begin position="168"/>
        <end position="197"/>
    </location>
</feature>
<evidence type="ECO:0000256" key="2">
    <source>
        <dbReference type="ARBA" id="ARBA00022771"/>
    </source>
</evidence>